<evidence type="ECO:0000259" key="2">
    <source>
        <dbReference type="Pfam" id="PF09925"/>
    </source>
</evidence>
<feature type="transmembrane region" description="Helical" evidence="1">
    <location>
        <begin position="39"/>
        <end position="60"/>
    </location>
</feature>
<reference evidence="3 4" key="1">
    <citation type="submission" date="2023-06" db="EMBL/GenBank/DDBJ databases">
        <title>Novel species in genus Planococcus.</title>
        <authorList>
            <person name="Ning S."/>
        </authorList>
    </citation>
    <scope>NUCLEOTIDE SEQUENCE [LARGE SCALE GENOMIC DNA]</scope>
    <source>
        <strain evidence="3 4">N028</strain>
    </source>
</reference>
<feature type="transmembrane region" description="Helical" evidence="1">
    <location>
        <begin position="309"/>
        <end position="328"/>
    </location>
</feature>
<feature type="transmembrane region" description="Helical" evidence="1">
    <location>
        <begin position="188"/>
        <end position="207"/>
    </location>
</feature>
<sequence>MELKRKLKRWQEEGLIDQVTAEKIQAFEQQQPAPSKLPLLLIIGLIFFSLAVFSFIAANWQMMPAFAKIGLVLLLMWLFYGFGQLAERKQFSRPHIFRLLGLAMFGASIIVTIQTFHLSLSTSVLGWALFLASLAHHFYWKHVAYAIVAFFFGLQILSTSINFIGWVEWLAFVAAAFAWFYFNRASVVTVFSWLLLFGSGLMLWPLVDYENMLWPIWTLFALVGLLFLATLEKEKLLRPFYLGIGGLQLIIYLAIRGEAELTFIDLNLAESIALLVVAAGIFALCFFRFRPLVWLAALGPIGLLLFDDTAIGLAILAELTGLAYLAVAHRRDESLALGFVYFILVQFVLYFIYAWERLDMSLFFLVGALLLFALSGIAWWINRKKAGVPT</sequence>
<feature type="transmembrane region" description="Helical" evidence="1">
    <location>
        <begin position="267"/>
        <end position="289"/>
    </location>
</feature>
<dbReference type="Pfam" id="PF09925">
    <property type="entry name" value="DUF2157"/>
    <property type="match status" value="1"/>
</dbReference>
<keyword evidence="1" id="KW-0472">Membrane</keyword>
<dbReference type="EMBL" id="JAUJWV010000003">
    <property type="protein sequence ID" value="MDN7243063.1"/>
    <property type="molecule type" value="Genomic_DNA"/>
</dbReference>
<protein>
    <submittedName>
        <fullName evidence="3">DUF2157 domain-containing protein</fullName>
    </submittedName>
</protein>
<accession>A0ABT8N5B1</accession>
<feature type="transmembrane region" description="Helical" evidence="1">
    <location>
        <begin position="237"/>
        <end position="255"/>
    </location>
</feature>
<gene>
    <name evidence="3" type="ORF">QWY14_14765</name>
</gene>
<keyword evidence="1" id="KW-0812">Transmembrane</keyword>
<evidence type="ECO:0000313" key="4">
    <source>
        <dbReference type="Proteomes" id="UP001172055"/>
    </source>
</evidence>
<name>A0ABT8N5B1_9BACL</name>
<feature type="transmembrane region" description="Helical" evidence="1">
    <location>
        <begin position="214"/>
        <end position="231"/>
    </location>
</feature>
<evidence type="ECO:0000256" key="1">
    <source>
        <dbReference type="SAM" id="Phobius"/>
    </source>
</evidence>
<keyword evidence="1" id="KW-1133">Transmembrane helix</keyword>
<organism evidence="3 4">
    <name type="scientific">Planococcus shixiaomingii</name>
    <dbReference type="NCBI Taxonomy" id="3058393"/>
    <lineage>
        <taxon>Bacteria</taxon>
        <taxon>Bacillati</taxon>
        <taxon>Bacillota</taxon>
        <taxon>Bacilli</taxon>
        <taxon>Bacillales</taxon>
        <taxon>Caryophanaceae</taxon>
        <taxon>Planococcus</taxon>
    </lineage>
</organism>
<feature type="transmembrane region" description="Helical" evidence="1">
    <location>
        <begin position="335"/>
        <end position="355"/>
    </location>
</feature>
<dbReference type="InterPro" id="IPR018677">
    <property type="entry name" value="DUF2157"/>
</dbReference>
<dbReference type="Proteomes" id="UP001172055">
    <property type="component" value="Unassembled WGS sequence"/>
</dbReference>
<feature type="domain" description="DUF2157" evidence="2">
    <location>
        <begin position="9"/>
        <end position="136"/>
    </location>
</feature>
<evidence type="ECO:0000313" key="3">
    <source>
        <dbReference type="EMBL" id="MDN7243063.1"/>
    </source>
</evidence>
<comment type="caution">
    <text evidence="3">The sequence shown here is derived from an EMBL/GenBank/DDBJ whole genome shotgun (WGS) entry which is preliminary data.</text>
</comment>
<feature type="transmembrane region" description="Helical" evidence="1">
    <location>
        <begin position="66"/>
        <end position="83"/>
    </location>
</feature>
<proteinExistence type="predicted"/>
<feature type="transmembrane region" description="Helical" evidence="1">
    <location>
        <begin position="361"/>
        <end position="381"/>
    </location>
</feature>
<feature type="transmembrane region" description="Helical" evidence="1">
    <location>
        <begin position="95"/>
        <end position="118"/>
    </location>
</feature>
<keyword evidence="4" id="KW-1185">Reference proteome</keyword>
<dbReference type="RefSeq" id="WP_301724620.1">
    <property type="nucleotide sequence ID" value="NZ_JAUJWV010000003.1"/>
</dbReference>